<proteinExistence type="predicted"/>
<organism evidence="1 2">
    <name type="scientific">Ixodes persulcatus</name>
    <name type="common">Taiga tick</name>
    <dbReference type="NCBI Taxonomy" id="34615"/>
    <lineage>
        <taxon>Eukaryota</taxon>
        <taxon>Metazoa</taxon>
        <taxon>Ecdysozoa</taxon>
        <taxon>Arthropoda</taxon>
        <taxon>Chelicerata</taxon>
        <taxon>Arachnida</taxon>
        <taxon>Acari</taxon>
        <taxon>Parasitiformes</taxon>
        <taxon>Ixodida</taxon>
        <taxon>Ixodoidea</taxon>
        <taxon>Ixodidae</taxon>
        <taxon>Ixodinae</taxon>
        <taxon>Ixodes</taxon>
    </lineage>
</organism>
<dbReference type="Proteomes" id="UP000805193">
    <property type="component" value="Unassembled WGS sequence"/>
</dbReference>
<accession>A0AC60NYK4</accession>
<protein>
    <submittedName>
        <fullName evidence="1">Uncharacterized protein</fullName>
    </submittedName>
</protein>
<comment type="caution">
    <text evidence="1">The sequence shown here is derived from an EMBL/GenBank/DDBJ whole genome shotgun (WGS) entry which is preliminary data.</text>
</comment>
<reference evidence="1 2" key="1">
    <citation type="journal article" date="2020" name="Cell">
        <title>Large-Scale Comparative Analyses of Tick Genomes Elucidate Their Genetic Diversity and Vector Capacities.</title>
        <authorList>
            <consortium name="Tick Genome and Microbiome Consortium (TIGMIC)"/>
            <person name="Jia N."/>
            <person name="Wang J."/>
            <person name="Shi W."/>
            <person name="Du L."/>
            <person name="Sun Y."/>
            <person name="Zhan W."/>
            <person name="Jiang J.F."/>
            <person name="Wang Q."/>
            <person name="Zhang B."/>
            <person name="Ji P."/>
            <person name="Bell-Sakyi L."/>
            <person name="Cui X.M."/>
            <person name="Yuan T.T."/>
            <person name="Jiang B.G."/>
            <person name="Yang W.F."/>
            <person name="Lam T.T."/>
            <person name="Chang Q.C."/>
            <person name="Ding S.J."/>
            <person name="Wang X.J."/>
            <person name="Zhu J.G."/>
            <person name="Ruan X.D."/>
            <person name="Zhao L."/>
            <person name="Wei J.T."/>
            <person name="Ye R.Z."/>
            <person name="Que T.C."/>
            <person name="Du C.H."/>
            <person name="Zhou Y.H."/>
            <person name="Cheng J.X."/>
            <person name="Dai P.F."/>
            <person name="Guo W.B."/>
            <person name="Han X.H."/>
            <person name="Huang E.J."/>
            <person name="Li L.F."/>
            <person name="Wei W."/>
            <person name="Gao Y.C."/>
            <person name="Liu J.Z."/>
            <person name="Shao H.Z."/>
            <person name="Wang X."/>
            <person name="Wang C.C."/>
            <person name="Yang T.C."/>
            <person name="Huo Q.B."/>
            <person name="Li W."/>
            <person name="Chen H.Y."/>
            <person name="Chen S.E."/>
            <person name="Zhou L.G."/>
            <person name="Ni X.B."/>
            <person name="Tian J.H."/>
            <person name="Sheng Y."/>
            <person name="Liu T."/>
            <person name="Pan Y.S."/>
            <person name="Xia L.Y."/>
            <person name="Li J."/>
            <person name="Zhao F."/>
            <person name="Cao W.C."/>
        </authorList>
    </citation>
    <scope>NUCLEOTIDE SEQUENCE [LARGE SCALE GENOMIC DNA]</scope>
    <source>
        <strain evidence="1">Iper-2018</strain>
    </source>
</reference>
<sequence>MAATITRIPSERRYIDTFFHKYALSVAAAAVAETVTYPLDIVKTRLQVQGEMAAKGHAVDRRGFFKTASGIVKEEGLVKLWKGLPPAIYRHLIYSGCRMNFYEGMRDRFLKPKDGTRAPLWKCVLVGVLAGGLGQFLASPTDLVKVQMQTEGRRALMGLPPRVTNTWQALRKIASEGGIRGLWKGTTPNVYRAALVNLGDLTTYDTGKRLLLQHTNLKDNYFTHSLASGMSGLVAATLGTPADVIRTRVMNQPTDDKGRGLHYKSPLDCLLRTVRGEGFRALYKGFVPIWARMVRAPSLIVARFGTWWSTRQSRDSPRDTSNLVLQHFRD</sequence>
<evidence type="ECO:0000313" key="1">
    <source>
        <dbReference type="EMBL" id="KAG0412225.1"/>
    </source>
</evidence>
<dbReference type="EMBL" id="JABSTQ010011365">
    <property type="protein sequence ID" value="KAG0412225.1"/>
    <property type="molecule type" value="Genomic_DNA"/>
</dbReference>
<keyword evidence="2" id="KW-1185">Reference proteome</keyword>
<evidence type="ECO:0000313" key="2">
    <source>
        <dbReference type="Proteomes" id="UP000805193"/>
    </source>
</evidence>
<name>A0AC60NYK4_IXOPE</name>
<gene>
    <name evidence="1" type="ORF">HPB47_010642</name>
</gene>